<dbReference type="AlphaFoldDB" id="A0A914NXS1"/>
<reference evidence="4" key="1">
    <citation type="submission" date="2022-11" db="UniProtKB">
        <authorList>
            <consortium name="WormBaseParasite"/>
        </authorList>
    </citation>
    <scope>IDENTIFICATION</scope>
</reference>
<protein>
    <submittedName>
        <fullName evidence="4">Uncharacterized protein</fullName>
    </submittedName>
</protein>
<dbReference type="GO" id="GO:0097038">
    <property type="term" value="C:perinuclear endoplasmic reticulum"/>
    <property type="evidence" value="ECO:0007669"/>
    <property type="project" value="TreeGrafter"/>
</dbReference>
<evidence type="ECO:0000256" key="1">
    <source>
        <dbReference type="ARBA" id="ARBA00008842"/>
    </source>
</evidence>
<dbReference type="PANTHER" id="PTHR10972:SF205">
    <property type="entry name" value="OXYSTEROL-BINDING PROTEIN 1"/>
    <property type="match status" value="1"/>
</dbReference>
<dbReference type="InterPro" id="IPR000648">
    <property type="entry name" value="Oxysterol-bd"/>
</dbReference>
<evidence type="ECO:0000313" key="4">
    <source>
        <dbReference type="WBParaSite" id="PDA_v2.g10185.t1"/>
    </source>
</evidence>
<dbReference type="PANTHER" id="PTHR10972">
    <property type="entry name" value="OXYSTEROL-BINDING PROTEIN-RELATED"/>
    <property type="match status" value="1"/>
</dbReference>
<comment type="similarity">
    <text evidence="1">Belongs to the OSBP family.</text>
</comment>
<organism evidence="3 4">
    <name type="scientific">Panagrolaimus davidi</name>
    <dbReference type="NCBI Taxonomy" id="227884"/>
    <lineage>
        <taxon>Eukaryota</taxon>
        <taxon>Metazoa</taxon>
        <taxon>Ecdysozoa</taxon>
        <taxon>Nematoda</taxon>
        <taxon>Chromadorea</taxon>
        <taxon>Rhabditida</taxon>
        <taxon>Tylenchina</taxon>
        <taxon>Panagrolaimomorpha</taxon>
        <taxon>Panagrolaimoidea</taxon>
        <taxon>Panagrolaimidae</taxon>
        <taxon>Panagrolaimus</taxon>
    </lineage>
</organism>
<dbReference type="GO" id="GO:0005829">
    <property type="term" value="C:cytosol"/>
    <property type="evidence" value="ECO:0007669"/>
    <property type="project" value="TreeGrafter"/>
</dbReference>
<evidence type="ECO:0000256" key="2">
    <source>
        <dbReference type="ARBA" id="ARBA00022553"/>
    </source>
</evidence>
<evidence type="ECO:0000313" key="3">
    <source>
        <dbReference type="Proteomes" id="UP000887578"/>
    </source>
</evidence>
<accession>A0A914NXS1</accession>
<proteinExistence type="inferred from homology"/>
<dbReference type="GO" id="GO:0032934">
    <property type="term" value="F:sterol binding"/>
    <property type="evidence" value="ECO:0007669"/>
    <property type="project" value="TreeGrafter"/>
</dbReference>
<dbReference type="SUPFAM" id="SSF144000">
    <property type="entry name" value="Oxysterol-binding protein-like"/>
    <property type="match status" value="1"/>
</dbReference>
<dbReference type="InterPro" id="IPR037239">
    <property type="entry name" value="OSBP_sf"/>
</dbReference>
<dbReference type="GO" id="GO:0005886">
    <property type="term" value="C:plasma membrane"/>
    <property type="evidence" value="ECO:0007669"/>
    <property type="project" value="TreeGrafter"/>
</dbReference>
<keyword evidence="2" id="KW-0597">Phosphoprotein</keyword>
<name>A0A914NXS1_9BILA</name>
<dbReference type="Pfam" id="PF01237">
    <property type="entry name" value="Oxysterol_BP"/>
    <property type="match status" value="1"/>
</dbReference>
<dbReference type="Proteomes" id="UP000887578">
    <property type="component" value="Unplaced"/>
</dbReference>
<sequence length="115" mass="13792">MYHFTKLAIELNEEDESVAPTDSRRRPDQRLMERGLWEEANKVKSEVEDRQRVVRKKREADVETAMAEGRPCPEYAPLWFEKTQDEYTGAVIHVFKNEYWDCKNKGDWNRCPNLW</sequence>
<keyword evidence="3" id="KW-1185">Reference proteome</keyword>
<dbReference type="WBParaSite" id="PDA_v2.g10185.t1">
    <property type="protein sequence ID" value="PDA_v2.g10185.t1"/>
    <property type="gene ID" value="PDA_v2.g10185"/>
</dbReference>